<dbReference type="PANTHER" id="PTHR34853">
    <property type="match status" value="1"/>
</dbReference>
<dbReference type="InterPro" id="IPR029058">
    <property type="entry name" value="AB_hydrolase_fold"/>
</dbReference>
<dbReference type="PROSITE" id="PS51257">
    <property type="entry name" value="PROKAR_LIPOPROTEIN"/>
    <property type="match status" value="1"/>
</dbReference>
<dbReference type="Gene3D" id="1.10.260.160">
    <property type="match status" value="1"/>
</dbReference>
<feature type="transmembrane region" description="Helical" evidence="1">
    <location>
        <begin position="12"/>
        <end position="31"/>
    </location>
</feature>
<reference evidence="2" key="1">
    <citation type="submission" date="2023-07" db="EMBL/GenBank/DDBJ databases">
        <title>The genome sequence of Rhodocytophaga aerolata KACC 12507.</title>
        <authorList>
            <person name="Zhang X."/>
        </authorList>
    </citation>
    <scope>NUCLEOTIDE SEQUENCE</scope>
    <source>
        <strain evidence="2">KACC 12507</strain>
    </source>
</reference>
<keyword evidence="1" id="KW-1133">Transmembrane helix</keyword>
<proteinExistence type="predicted"/>
<organism evidence="2 3">
    <name type="scientific">Rhodocytophaga aerolata</name>
    <dbReference type="NCBI Taxonomy" id="455078"/>
    <lineage>
        <taxon>Bacteria</taxon>
        <taxon>Pseudomonadati</taxon>
        <taxon>Bacteroidota</taxon>
        <taxon>Cytophagia</taxon>
        <taxon>Cytophagales</taxon>
        <taxon>Rhodocytophagaceae</taxon>
        <taxon>Rhodocytophaga</taxon>
    </lineage>
</organism>
<dbReference type="Pfam" id="PF03583">
    <property type="entry name" value="LIP"/>
    <property type="match status" value="1"/>
</dbReference>
<dbReference type="SUPFAM" id="SSF53474">
    <property type="entry name" value="alpha/beta-Hydrolases"/>
    <property type="match status" value="1"/>
</dbReference>
<sequence length="416" mass="45921">MKHITSHFQTRYFFSYLLIHLFLFSCLISAGCKNEESTIAPEKEISQPATRTPVLIKAELLGTYTIDQIKKRIGNRPEIGLFTKYDVKVYKITYTTQNIDNKAIQASGALIIPIANKPLPLISHQHGTITDNKHAPSNYGSGSESSTFGTVLASSGFIVAAPDYIGYGTSEEVAHPYEHAASLASASLDMLRASKEFFAKNGVQFTNQLFLAGYSEGGYATMALHKLIEEKHAAEFTVTASAPAAGAYNKTAFAKDILASDKPLDFINSYLWVLQTYNTVYSLNRPIPSFLNQPYANAVASKGVAAEVSKYPKELFTQQFRQAILSNQDTAMLNAFKDNDIYDWKPIAPVLLVHGTQDDFVPFYNSQSAYEAMQANGTTQVQLKAIEGGNHFSSVGPYTLEMFVFFNSFLKPEPVK</sequence>
<protein>
    <submittedName>
        <fullName evidence="2">Alpha/beta fold hydrolase</fullName>
    </submittedName>
</protein>
<gene>
    <name evidence="2" type="ORF">Q0590_10480</name>
</gene>
<keyword evidence="1" id="KW-0812">Transmembrane</keyword>
<dbReference type="PANTHER" id="PTHR34853:SF1">
    <property type="entry name" value="LIPASE 5"/>
    <property type="match status" value="1"/>
</dbReference>
<dbReference type="Gene3D" id="3.40.50.1820">
    <property type="entry name" value="alpha/beta hydrolase"/>
    <property type="match status" value="1"/>
</dbReference>
<dbReference type="EMBL" id="JAUKPO010000004">
    <property type="protein sequence ID" value="MDO1446679.1"/>
    <property type="molecule type" value="Genomic_DNA"/>
</dbReference>
<evidence type="ECO:0000256" key="1">
    <source>
        <dbReference type="SAM" id="Phobius"/>
    </source>
</evidence>
<evidence type="ECO:0000313" key="2">
    <source>
        <dbReference type="EMBL" id="MDO1446679.1"/>
    </source>
</evidence>
<keyword evidence="3" id="KW-1185">Reference proteome</keyword>
<keyword evidence="2" id="KW-0378">Hydrolase</keyword>
<dbReference type="InterPro" id="IPR005152">
    <property type="entry name" value="Lipase_secreted"/>
</dbReference>
<accession>A0ABT8R5L6</accession>
<dbReference type="GO" id="GO:0016787">
    <property type="term" value="F:hydrolase activity"/>
    <property type="evidence" value="ECO:0007669"/>
    <property type="project" value="UniProtKB-KW"/>
</dbReference>
<comment type="caution">
    <text evidence="2">The sequence shown here is derived from an EMBL/GenBank/DDBJ whole genome shotgun (WGS) entry which is preliminary data.</text>
</comment>
<evidence type="ECO:0000313" key="3">
    <source>
        <dbReference type="Proteomes" id="UP001168528"/>
    </source>
</evidence>
<dbReference type="Proteomes" id="UP001168528">
    <property type="component" value="Unassembled WGS sequence"/>
</dbReference>
<name>A0ABT8R5L6_9BACT</name>
<keyword evidence="1" id="KW-0472">Membrane</keyword>
<dbReference type="RefSeq" id="WP_302037476.1">
    <property type="nucleotide sequence ID" value="NZ_JAUKPO010000004.1"/>
</dbReference>